<name>A0ABZ2JXI6_9BACT</name>
<gene>
    <name evidence="3" type="ORF">LZC95_32680</name>
</gene>
<dbReference type="Pfam" id="PF07987">
    <property type="entry name" value="DUF1775"/>
    <property type="match status" value="1"/>
</dbReference>
<organism evidence="3 4">
    <name type="scientific">Pendulispora brunnea</name>
    <dbReference type="NCBI Taxonomy" id="2905690"/>
    <lineage>
        <taxon>Bacteria</taxon>
        <taxon>Pseudomonadati</taxon>
        <taxon>Myxococcota</taxon>
        <taxon>Myxococcia</taxon>
        <taxon>Myxococcales</taxon>
        <taxon>Sorangiineae</taxon>
        <taxon>Pendulisporaceae</taxon>
        <taxon>Pendulispora</taxon>
    </lineage>
</organism>
<feature type="signal peptide" evidence="1">
    <location>
        <begin position="1"/>
        <end position="21"/>
    </location>
</feature>
<protein>
    <submittedName>
        <fullName evidence="3">DUF1775 domain-containing protein</fullName>
    </submittedName>
</protein>
<reference evidence="3 4" key="1">
    <citation type="submission" date="2021-12" db="EMBL/GenBank/DDBJ databases">
        <title>Discovery of the Pendulisporaceae a myxobacterial family with distinct sporulation behavior and unique specialized metabolism.</title>
        <authorList>
            <person name="Garcia R."/>
            <person name="Popoff A."/>
            <person name="Bader C.D."/>
            <person name="Loehr J."/>
            <person name="Walesch S."/>
            <person name="Walt C."/>
            <person name="Boldt J."/>
            <person name="Bunk B."/>
            <person name="Haeckl F.J.F.P.J."/>
            <person name="Gunesch A.P."/>
            <person name="Birkelbach J."/>
            <person name="Nuebel U."/>
            <person name="Pietschmann T."/>
            <person name="Bach T."/>
            <person name="Mueller R."/>
        </authorList>
    </citation>
    <scope>NUCLEOTIDE SEQUENCE [LARGE SCALE GENOMIC DNA]</scope>
    <source>
        <strain evidence="3 4">MSr12523</strain>
    </source>
</reference>
<dbReference type="Gene3D" id="2.60.40.2230">
    <property type="entry name" value="Uncharacterised protein YcnI-like PF07987, DUF1775"/>
    <property type="match status" value="1"/>
</dbReference>
<accession>A0ABZ2JXI6</accession>
<dbReference type="InterPro" id="IPR038507">
    <property type="entry name" value="YcnI-like_sf"/>
</dbReference>
<evidence type="ECO:0000256" key="1">
    <source>
        <dbReference type="SAM" id="SignalP"/>
    </source>
</evidence>
<feature type="domain" description="YncI copper-binding" evidence="2">
    <location>
        <begin position="24"/>
        <end position="166"/>
    </location>
</feature>
<evidence type="ECO:0000313" key="3">
    <source>
        <dbReference type="EMBL" id="WXA91200.1"/>
    </source>
</evidence>
<dbReference type="InterPro" id="IPR012533">
    <property type="entry name" value="YcnI-copper_dom"/>
</dbReference>
<proteinExistence type="predicted"/>
<evidence type="ECO:0000313" key="4">
    <source>
        <dbReference type="Proteomes" id="UP001379533"/>
    </source>
</evidence>
<dbReference type="EMBL" id="CP089982">
    <property type="protein sequence ID" value="WXA91200.1"/>
    <property type="molecule type" value="Genomic_DNA"/>
</dbReference>
<dbReference type="Proteomes" id="UP001379533">
    <property type="component" value="Chromosome"/>
</dbReference>
<dbReference type="RefSeq" id="WP_394841820.1">
    <property type="nucleotide sequence ID" value="NZ_CP089982.1"/>
</dbReference>
<keyword evidence="1" id="KW-0732">Signal</keyword>
<sequence length="235" mass="25314">MSKTSSAVVVGVFTLVTPALAAAHISLGAAPAFADTTQEITFGVGHGCDNLWDTFSVQVDIPASVTTVRAIPSDFGKVTVIRNTANIITGVKWEKLSNADLQDGDTNYYKLGLRIKVPNQPFTRLLFPTHQVCRSADGKVEKPVDWVAETDSHDENGPKPAPSLNILPPREKGWNKYTVPVAITDLKQYFGDALIVWKGNAAYSPGANTVGQIKSTADVTELTSLAANDVVWVKY</sequence>
<keyword evidence="4" id="KW-1185">Reference proteome</keyword>
<feature type="chain" id="PRO_5045191779" evidence="1">
    <location>
        <begin position="22"/>
        <end position="235"/>
    </location>
</feature>
<evidence type="ECO:0000259" key="2">
    <source>
        <dbReference type="Pfam" id="PF07987"/>
    </source>
</evidence>